<dbReference type="RefSeq" id="WP_233371151.1">
    <property type="nucleotide sequence ID" value="NZ_JAJTWU010000002.1"/>
</dbReference>
<dbReference type="Proteomes" id="UP001200741">
    <property type="component" value="Unassembled WGS sequence"/>
</dbReference>
<dbReference type="EMBL" id="JAJTWU010000002">
    <property type="protein sequence ID" value="MCE4554245.1"/>
    <property type="molecule type" value="Genomic_DNA"/>
</dbReference>
<evidence type="ECO:0000313" key="1">
    <source>
        <dbReference type="EMBL" id="MCE4554245.1"/>
    </source>
</evidence>
<keyword evidence="2" id="KW-1185">Reference proteome</keyword>
<name>A0ABS8XSH5_9BURK</name>
<reference evidence="1 2" key="1">
    <citation type="submission" date="2021-12" db="EMBL/GenBank/DDBJ databases">
        <title>Genome seq of P8.</title>
        <authorList>
            <person name="Seo T."/>
        </authorList>
    </citation>
    <scope>NUCLEOTIDE SEQUENCE [LARGE SCALE GENOMIC DNA]</scope>
    <source>
        <strain evidence="1 2">P8</strain>
    </source>
</reference>
<protein>
    <submittedName>
        <fullName evidence="1">Uncharacterized protein</fullName>
    </submittedName>
</protein>
<gene>
    <name evidence="1" type="ORF">LXT13_07260</name>
</gene>
<accession>A0ABS8XSH5</accession>
<evidence type="ECO:0000313" key="2">
    <source>
        <dbReference type="Proteomes" id="UP001200741"/>
    </source>
</evidence>
<comment type="caution">
    <text evidence="1">The sequence shown here is derived from an EMBL/GenBank/DDBJ whole genome shotgun (WGS) entry which is preliminary data.</text>
</comment>
<organism evidence="1 2">
    <name type="scientific">Pelomonas cellulosilytica</name>
    <dbReference type="NCBI Taxonomy" id="2906762"/>
    <lineage>
        <taxon>Bacteria</taxon>
        <taxon>Pseudomonadati</taxon>
        <taxon>Pseudomonadota</taxon>
        <taxon>Betaproteobacteria</taxon>
        <taxon>Burkholderiales</taxon>
        <taxon>Sphaerotilaceae</taxon>
        <taxon>Roseateles</taxon>
    </lineage>
</organism>
<sequence length="82" mass="9359">MQLDLSSADSLFAWWRVWPERHDSYLDYKLSVSPEFAPAIHAARRQIAASSGLLALRERSVEHGTARQHVPRGRTARCRPMS</sequence>
<proteinExistence type="predicted"/>